<proteinExistence type="predicted"/>
<dbReference type="Proteomes" id="UP000187486">
    <property type="component" value="Unassembled WGS sequence"/>
</dbReference>
<dbReference type="AlphaFoldDB" id="A0A1R0KEH0"/>
<protein>
    <submittedName>
        <fullName evidence="1">Uncharacterized protein</fullName>
    </submittedName>
</protein>
<dbReference type="OrthoDB" id="6181299at2"/>
<accession>A0A1R0KEH0</accession>
<gene>
    <name evidence="1" type="ORF">BS329_39450</name>
</gene>
<reference evidence="1 2" key="1">
    <citation type="submission" date="2016-01" db="EMBL/GenBank/DDBJ databases">
        <title>Amycolatopsis coloradensis genome sequencing and assembly.</title>
        <authorList>
            <person name="Mayilraj S."/>
        </authorList>
    </citation>
    <scope>NUCLEOTIDE SEQUENCE [LARGE SCALE GENOMIC DNA]</scope>
    <source>
        <strain evidence="1 2">DSM 44225</strain>
    </source>
</reference>
<organism evidence="1 2">
    <name type="scientific">Amycolatopsis coloradensis</name>
    <dbReference type="NCBI Taxonomy" id="76021"/>
    <lineage>
        <taxon>Bacteria</taxon>
        <taxon>Bacillati</taxon>
        <taxon>Actinomycetota</taxon>
        <taxon>Actinomycetes</taxon>
        <taxon>Pseudonocardiales</taxon>
        <taxon>Pseudonocardiaceae</taxon>
        <taxon>Amycolatopsis</taxon>
    </lineage>
</organism>
<dbReference type="RefSeq" id="WP_076168455.1">
    <property type="nucleotide sequence ID" value="NZ_JBEZVB010000073.1"/>
</dbReference>
<keyword evidence="2" id="KW-1185">Reference proteome</keyword>
<dbReference type="STRING" id="76021.BS329_39450"/>
<sequence>MASARRRFLLVAPVLRAAVVTDGLIAQLEMMLRRRDLVARIAYGLGHPDRDHDADALERLTCLADAHVNLSLVRAHDLIFDDTWANTGFDWLSFGGPDRVYRREEGTLIRSAAVDDRYAHCASELELAFIT</sequence>
<evidence type="ECO:0000313" key="1">
    <source>
        <dbReference type="EMBL" id="OLZ43400.1"/>
    </source>
</evidence>
<name>A0A1R0KEH0_9PSEU</name>
<evidence type="ECO:0000313" key="2">
    <source>
        <dbReference type="Proteomes" id="UP000187486"/>
    </source>
</evidence>
<dbReference type="EMBL" id="MQUQ01000035">
    <property type="protein sequence ID" value="OLZ43400.1"/>
    <property type="molecule type" value="Genomic_DNA"/>
</dbReference>
<comment type="caution">
    <text evidence="1">The sequence shown here is derived from an EMBL/GenBank/DDBJ whole genome shotgun (WGS) entry which is preliminary data.</text>
</comment>